<evidence type="ECO:0000313" key="5">
    <source>
        <dbReference type="Proteomes" id="UP000254230"/>
    </source>
</evidence>
<evidence type="ECO:0000259" key="1">
    <source>
        <dbReference type="Pfam" id="PF22006"/>
    </source>
</evidence>
<dbReference type="RefSeq" id="WP_058472304.1">
    <property type="nucleotide sequence ID" value="NZ_CAAAIL010000006.1"/>
</dbReference>
<name>A0A378KNL9_9GAMM</name>
<dbReference type="SUPFAM" id="SSF141371">
    <property type="entry name" value="PilZ domain-like"/>
    <property type="match status" value="1"/>
</dbReference>
<dbReference type="EMBL" id="LNYR01000001">
    <property type="protein sequence ID" value="KTD55321.1"/>
    <property type="molecule type" value="Genomic_DNA"/>
</dbReference>
<accession>A0A378KNL9</accession>
<evidence type="ECO:0000313" key="4">
    <source>
        <dbReference type="Proteomes" id="UP000054639"/>
    </source>
</evidence>
<feature type="domain" description="PilZ" evidence="1">
    <location>
        <begin position="9"/>
        <end position="97"/>
    </location>
</feature>
<sequence>MDERRTFFRINNNGEILAKIANLSFEVIDISASGVRLTNNSLLPKQGVIEISIHRFAINISYKILRVEKMTTILNFTNDNEIDRLFIALKQLRDERRTRTPHH</sequence>
<keyword evidence="4" id="KW-1185">Reference proteome</keyword>
<dbReference type="OrthoDB" id="5639485at2"/>
<reference evidence="2 4" key="1">
    <citation type="submission" date="2015-11" db="EMBL/GenBank/DDBJ databases">
        <title>Genomic analysis of 38 Legionella species identifies large and diverse effector repertoires.</title>
        <authorList>
            <person name="Burstein D."/>
            <person name="Amaro F."/>
            <person name="Zusman T."/>
            <person name="Lifshitz Z."/>
            <person name="Cohen O."/>
            <person name="Gilbert J.A."/>
            <person name="Pupko T."/>
            <person name="Shuman H.A."/>
            <person name="Segal G."/>
        </authorList>
    </citation>
    <scope>NUCLEOTIDE SEQUENCE [LARGE SCALE GENOMIC DNA]</scope>
    <source>
        <strain evidence="2 4">ATCC 49507</strain>
    </source>
</reference>
<dbReference type="Pfam" id="PF22006">
    <property type="entry name" value="PilZ-like"/>
    <property type="match status" value="1"/>
</dbReference>
<dbReference type="AlphaFoldDB" id="A0A378KNL9"/>
<dbReference type="Proteomes" id="UP000054639">
    <property type="component" value="Unassembled WGS sequence"/>
</dbReference>
<protein>
    <recommendedName>
        <fullName evidence="1">PilZ domain-containing protein</fullName>
    </recommendedName>
</protein>
<evidence type="ECO:0000313" key="3">
    <source>
        <dbReference type="EMBL" id="STY16494.1"/>
    </source>
</evidence>
<reference evidence="3 5" key="2">
    <citation type="submission" date="2018-06" db="EMBL/GenBank/DDBJ databases">
        <authorList>
            <consortium name="Pathogen Informatics"/>
            <person name="Doyle S."/>
        </authorList>
    </citation>
    <scope>NUCLEOTIDE SEQUENCE [LARGE SCALE GENOMIC DNA]</scope>
    <source>
        <strain evidence="3 5">NCTC12376</strain>
    </source>
</reference>
<dbReference type="InterPro" id="IPR009875">
    <property type="entry name" value="PilZ_domain"/>
</dbReference>
<gene>
    <name evidence="2" type="ORF">Lqua_0038</name>
    <name evidence="3" type="ORF">NCTC12376_00285</name>
</gene>
<proteinExistence type="predicted"/>
<dbReference type="EMBL" id="UGOW01000001">
    <property type="protein sequence ID" value="STY16494.1"/>
    <property type="molecule type" value="Genomic_DNA"/>
</dbReference>
<dbReference type="Proteomes" id="UP000254230">
    <property type="component" value="Unassembled WGS sequence"/>
</dbReference>
<dbReference type="GO" id="GO:0035438">
    <property type="term" value="F:cyclic-di-GMP binding"/>
    <property type="evidence" value="ECO:0007669"/>
    <property type="project" value="InterPro"/>
</dbReference>
<organism evidence="3 5">
    <name type="scientific">Legionella quateirensis</name>
    <dbReference type="NCBI Taxonomy" id="45072"/>
    <lineage>
        <taxon>Bacteria</taxon>
        <taxon>Pseudomonadati</taxon>
        <taxon>Pseudomonadota</taxon>
        <taxon>Gammaproteobacteria</taxon>
        <taxon>Legionellales</taxon>
        <taxon>Legionellaceae</taxon>
        <taxon>Legionella</taxon>
    </lineage>
</organism>
<evidence type="ECO:0000313" key="2">
    <source>
        <dbReference type="EMBL" id="KTD55321.1"/>
    </source>
</evidence>
<dbReference type="Gene3D" id="2.40.10.430">
    <property type="match status" value="1"/>
</dbReference>